<evidence type="ECO:0008006" key="4">
    <source>
        <dbReference type="Google" id="ProtNLM"/>
    </source>
</evidence>
<proteinExistence type="predicted"/>
<accession>A0A448KEY1</accession>
<dbReference type="RefSeq" id="WP_026427588.1">
    <property type="nucleotide sequence ID" value="NZ_LR134363.1"/>
</dbReference>
<dbReference type="STRING" id="1278298.GCA_000428685_00551"/>
<dbReference type="Proteomes" id="UP000276899">
    <property type="component" value="Chromosome"/>
</dbReference>
<keyword evidence="1" id="KW-0472">Membrane</keyword>
<dbReference type="EMBL" id="LR134363">
    <property type="protein sequence ID" value="VEG75450.1"/>
    <property type="molecule type" value="Genomic_DNA"/>
</dbReference>
<keyword evidence="3" id="KW-1185">Reference proteome</keyword>
<name>A0A448KEY1_9ACTO</name>
<gene>
    <name evidence="2" type="ORF">NCTC11923_02118</name>
</gene>
<feature type="transmembrane region" description="Helical" evidence="1">
    <location>
        <begin position="56"/>
        <end position="76"/>
    </location>
</feature>
<evidence type="ECO:0000313" key="2">
    <source>
        <dbReference type="EMBL" id="VEG75450.1"/>
    </source>
</evidence>
<protein>
    <recommendedName>
        <fullName evidence="4">Glycosyl transferase family 4</fullName>
    </recommendedName>
</protein>
<evidence type="ECO:0000313" key="3">
    <source>
        <dbReference type="Proteomes" id="UP000276899"/>
    </source>
</evidence>
<keyword evidence="1" id="KW-0812">Transmembrane</keyword>
<organism evidence="2 3">
    <name type="scientific">Actinomyces slackii</name>
    <dbReference type="NCBI Taxonomy" id="52774"/>
    <lineage>
        <taxon>Bacteria</taxon>
        <taxon>Bacillati</taxon>
        <taxon>Actinomycetota</taxon>
        <taxon>Actinomycetes</taxon>
        <taxon>Actinomycetales</taxon>
        <taxon>Actinomycetaceae</taxon>
        <taxon>Actinomyces</taxon>
    </lineage>
</organism>
<sequence length="314" mass="30826">MTRAPSTRSALLHSLAPAARAGRAALETSSGLSGVPKLTSRMERTNYRGRAVSLRGGIGAAAGACIAALAPALTPAPRRRGGLEPGRAASIAAVAATTSAATAGLIDDLTEAAPQGQDGRRPPKGLKGHLGALVRGQVTTGVIKIAVIGAGAAVAGGVLAASRGQGGTAGRVRVLADAAGSAVVIASWANVMNLLDLRPGRSLKAAGLASAAVLALAGRDAGPSRRLAGAGLGVVAAALPEDLMETTMLGDTGANTVGALVGTALAAHPRRSLRWAAAGTGVALILASERVSFSQVISTTPVLAALDDLGRRPA</sequence>
<dbReference type="AlphaFoldDB" id="A0A448KEY1"/>
<dbReference type="KEGG" id="asla:NCTC11923_02118"/>
<evidence type="ECO:0000256" key="1">
    <source>
        <dbReference type="SAM" id="Phobius"/>
    </source>
</evidence>
<keyword evidence="1" id="KW-1133">Transmembrane helix</keyword>
<reference evidence="2 3" key="1">
    <citation type="submission" date="2018-12" db="EMBL/GenBank/DDBJ databases">
        <authorList>
            <consortium name="Pathogen Informatics"/>
        </authorList>
    </citation>
    <scope>NUCLEOTIDE SEQUENCE [LARGE SCALE GENOMIC DNA]</scope>
    <source>
        <strain evidence="2 3">NCTC11923</strain>
    </source>
</reference>